<proteinExistence type="predicted"/>
<protein>
    <submittedName>
        <fullName evidence="1">(California timema) hypothetical protein</fullName>
    </submittedName>
</protein>
<dbReference type="EMBL" id="OE180576">
    <property type="protein sequence ID" value="CAD7571563.1"/>
    <property type="molecule type" value="Genomic_DNA"/>
</dbReference>
<evidence type="ECO:0000313" key="1">
    <source>
        <dbReference type="EMBL" id="CAD7571563.1"/>
    </source>
</evidence>
<gene>
    <name evidence="1" type="ORF">TCMB3V08_LOCUS4233</name>
</gene>
<sequence>MLAVAATSNHGVFNLVHGANTYFPSPERQEQFELMLKTAHSLRVNMIRVLGGILQSDHELSWEQLVTIRRLHQNLVSRQESAILLIPRAKTILNGLLQYLIWHVPMEQQVLHAVNTVVKHIQTDGIGVEPPDITIECTKKMPNITRESTAPLILKLDDKQSISMPYLFGTDYDNREDYIDSEELSIVIPRPCVDDGEQSEVLTVDLSSLFEAVENTVSKKALEKILEEENKKKSNTLPKIDWIEVLHVIPDEGVPIEVLFAKKDLYKFLMSVSFKMIMKDYRVDLTQTRAKFLKNILSYLRTKPEMQVVKESIAYVYWVIKEDGPGLMPVSEDVIWPEEEEEAQRGKKRASELLYQVLGLLKNDGAFEILQKLQQLFESSSNLDMGTTYIGYDVMEEFPPKERLLVILRRIYHNYLLFLSEDTAHAIDTVFMQLGEKREEMVDATFIPVDLEQLMKDVLGSYSPPFILDSAKRLVKLVDIKQIPLGKAFEDMVPSILKVNVRIRLAILLRIIWRAYSKRENAEVLHVTQMIYEYIQPSKLGTEMRAQDHHMTIIAALASLVKSKAPQRVQLAKRVTIGYLTSQQHAYDKALANLVTLNLSPLELVARALRRFRENQHEMNPQLWTAVSTIFEYLNVPEHESTEDITDDNFDVVEEFKDLVNEAGQDSESDKQLIVRYIVEKKDDLTKLFRGQRVLLQYSSRDKMVIILERLLRIYGKHLDPKIIDASERILRKLDVSEDESSEEVLSEDIDVVQILDSAVEESASNDVLNAKELVKKTLKENPIIKDKALEGIIIQKGFNNQRRCSLILRRLYRKFHHQLNKDISRAILKIFDYIKASVSNSAEDQFLGNFTFNGIFNKIFPDDEENDDVIASRKIVLDFLNAGTVRYEDILEGLHLWKLPLDTQAGLVLYRLAKHVNVTSELSSAIDTLIESLDTDLDELAAENKDESVKPNILFENVFGNTRLPAEVQEAQGLVIHILISGSSSIKDIYRGVDFSETKDPKDRLVAILKNIHAKRENLGPKISNALKILSAFLHVHLGDEDIDPYTFDFGGLFDMTIPSFAPQSVQRAKYKLLRAIKRRPGPFKKILENVIVLENETEQETTKKILKAIIHYKRQLSSKIRLATSLLIKFIHGDPIEDILGEPLESDEDENESIDDLISIRSLDYEKKTNEKRRWQKRRGARVFVKETKSSQETIFS</sequence>
<reference evidence="1" key="1">
    <citation type="submission" date="2020-11" db="EMBL/GenBank/DDBJ databases">
        <authorList>
            <person name="Tran Van P."/>
        </authorList>
    </citation>
    <scope>NUCLEOTIDE SEQUENCE</scope>
</reference>
<accession>A0A7R9P6I1</accession>
<name>A0A7R9P6I1_TIMCA</name>
<organism evidence="1">
    <name type="scientific">Timema californicum</name>
    <name type="common">California timema</name>
    <name type="synonym">Walking stick</name>
    <dbReference type="NCBI Taxonomy" id="61474"/>
    <lineage>
        <taxon>Eukaryota</taxon>
        <taxon>Metazoa</taxon>
        <taxon>Ecdysozoa</taxon>
        <taxon>Arthropoda</taxon>
        <taxon>Hexapoda</taxon>
        <taxon>Insecta</taxon>
        <taxon>Pterygota</taxon>
        <taxon>Neoptera</taxon>
        <taxon>Polyneoptera</taxon>
        <taxon>Phasmatodea</taxon>
        <taxon>Timematodea</taxon>
        <taxon>Timematoidea</taxon>
        <taxon>Timematidae</taxon>
        <taxon>Timema</taxon>
    </lineage>
</organism>
<dbReference type="AlphaFoldDB" id="A0A7R9P6I1"/>